<accession>A0ACC2GBN4</accession>
<protein>
    <submittedName>
        <fullName evidence="1">Uncharacterized protein</fullName>
    </submittedName>
</protein>
<proteinExistence type="predicted"/>
<name>A0ACC2GBN4_DALPE</name>
<dbReference type="EMBL" id="CM055742">
    <property type="protein sequence ID" value="KAJ8001094.1"/>
    <property type="molecule type" value="Genomic_DNA"/>
</dbReference>
<evidence type="ECO:0000313" key="1">
    <source>
        <dbReference type="EMBL" id="KAJ8001094.1"/>
    </source>
</evidence>
<keyword evidence="2" id="KW-1185">Reference proteome</keyword>
<dbReference type="Proteomes" id="UP001157502">
    <property type="component" value="Chromosome 15"/>
</dbReference>
<gene>
    <name evidence="1" type="ORF">DPEC_G00187660</name>
</gene>
<sequence>MNRIFLPTYSDPTSKDYQELALNVTTEVNHGYKKIYPLTYLRSSVNEFTEGSIVVKITLIFINQPAVPISSIAIQNLIDSLNNDISFLDITDTSTISATATISTTAAAAAANTLRNPVGMTIFVTMLTGLFLLYEKK</sequence>
<evidence type="ECO:0000313" key="2">
    <source>
        <dbReference type="Proteomes" id="UP001157502"/>
    </source>
</evidence>
<comment type="caution">
    <text evidence="1">The sequence shown here is derived from an EMBL/GenBank/DDBJ whole genome shotgun (WGS) entry which is preliminary data.</text>
</comment>
<organism evidence="1 2">
    <name type="scientific">Dallia pectoralis</name>
    <name type="common">Alaska blackfish</name>
    <dbReference type="NCBI Taxonomy" id="75939"/>
    <lineage>
        <taxon>Eukaryota</taxon>
        <taxon>Metazoa</taxon>
        <taxon>Chordata</taxon>
        <taxon>Craniata</taxon>
        <taxon>Vertebrata</taxon>
        <taxon>Euteleostomi</taxon>
        <taxon>Actinopterygii</taxon>
        <taxon>Neopterygii</taxon>
        <taxon>Teleostei</taxon>
        <taxon>Protacanthopterygii</taxon>
        <taxon>Esociformes</taxon>
        <taxon>Umbridae</taxon>
        <taxon>Dallia</taxon>
    </lineage>
</organism>
<reference evidence="1" key="1">
    <citation type="submission" date="2021-05" db="EMBL/GenBank/DDBJ databases">
        <authorList>
            <person name="Pan Q."/>
            <person name="Jouanno E."/>
            <person name="Zahm M."/>
            <person name="Klopp C."/>
            <person name="Cabau C."/>
            <person name="Louis A."/>
            <person name="Berthelot C."/>
            <person name="Parey E."/>
            <person name="Roest Crollius H."/>
            <person name="Montfort J."/>
            <person name="Robinson-Rechavi M."/>
            <person name="Bouchez O."/>
            <person name="Lampietro C."/>
            <person name="Lopez Roques C."/>
            <person name="Donnadieu C."/>
            <person name="Postlethwait J."/>
            <person name="Bobe J."/>
            <person name="Dillon D."/>
            <person name="Chandos A."/>
            <person name="von Hippel F."/>
            <person name="Guiguen Y."/>
        </authorList>
    </citation>
    <scope>NUCLEOTIDE SEQUENCE</scope>
    <source>
        <strain evidence="1">YG-Jan2019</strain>
    </source>
</reference>